<evidence type="ECO:0000313" key="2">
    <source>
        <dbReference type="EMBL" id="UNZ06243.1"/>
    </source>
</evidence>
<sequence>MTRCDDCGRLLRRPSPDGLGPVCRRKHVPEPDRRGSKTSRPVADPGQLTIPIQTSFSDCEPSWARPQPSRRRRGPITTVPGPDTWPLPGGTDHDH</sequence>
<evidence type="ECO:0000256" key="1">
    <source>
        <dbReference type="SAM" id="MobiDB-lite"/>
    </source>
</evidence>
<organism evidence="2 3">
    <name type="scientific">Streptomyces rimosus subsp. rimosus</name>
    <dbReference type="NCBI Taxonomy" id="132474"/>
    <lineage>
        <taxon>Bacteria</taxon>
        <taxon>Bacillati</taxon>
        <taxon>Actinomycetota</taxon>
        <taxon>Actinomycetes</taxon>
        <taxon>Kitasatosporales</taxon>
        <taxon>Streptomycetaceae</taxon>
        <taxon>Streptomyces</taxon>
    </lineage>
</organism>
<feature type="region of interest" description="Disordered" evidence="1">
    <location>
        <begin position="1"/>
        <end position="95"/>
    </location>
</feature>
<dbReference type="GeneID" id="66854621"/>
<evidence type="ECO:0000313" key="3">
    <source>
        <dbReference type="Proteomes" id="UP000829494"/>
    </source>
</evidence>
<dbReference type="EMBL" id="CP094298">
    <property type="protein sequence ID" value="UNZ06243.1"/>
    <property type="molecule type" value="Genomic_DNA"/>
</dbReference>
<gene>
    <name evidence="2" type="ORF">SRIMR7_29255</name>
</gene>
<keyword evidence="3" id="KW-1185">Reference proteome</keyword>
<dbReference type="Proteomes" id="UP000829494">
    <property type="component" value="Chromosome"/>
</dbReference>
<protein>
    <submittedName>
        <fullName evidence="2">Uncharacterized protein</fullName>
    </submittedName>
</protein>
<name>A0ABY3Z7H4_STRRM</name>
<reference evidence="2 3" key="1">
    <citation type="submission" date="2022-03" db="EMBL/GenBank/DDBJ databases">
        <title>Complete genome of Streptomyces rimosus ssp. rimosus R7 (=ATCC 10970).</title>
        <authorList>
            <person name="Beganovic S."/>
            <person name="Ruckert C."/>
            <person name="Busche T."/>
            <person name="Kalinowski J."/>
            <person name="Wittmann C."/>
        </authorList>
    </citation>
    <scope>NUCLEOTIDE SEQUENCE [LARGE SCALE GENOMIC DNA]</scope>
    <source>
        <strain evidence="2 3">R7</strain>
    </source>
</reference>
<accession>A0ABY3Z7H4</accession>
<dbReference type="RefSeq" id="WP_003981193.1">
    <property type="nucleotide sequence ID" value="NZ_CP043497.1"/>
</dbReference>
<proteinExistence type="predicted"/>